<feature type="compositionally biased region" description="Polar residues" evidence="2">
    <location>
        <begin position="610"/>
        <end position="619"/>
    </location>
</feature>
<dbReference type="OrthoDB" id="2572322at2759"/>
<dbReference type="EMBL" id="AMKT01000010">
    <property type="protein sequence ID" value="OXG28854.1"/>
    <property type="molecule type" value="Genomic_DNA"/>
</dbReference>
<dbReference type="AlphaFoldDB" id="A0A854QM01"/>
<evidence type="ECO:0000256" key="2">
    <source>
        <dbReference type="SAM" id="MobiDB-lite"/>
    </source>
</evidence>
<evidence type="ECO:0000256" key="1">
    <source>
        <dbReference type="SAM" id="Coils"/>
    </source>
</evidence>
<sequence>MSNPSTSRQINPTEAQTKALRLASLKFVLGDLPEQCAAYYLRDHHLQEILSIASQARTPSFIEKLKTLTFMDSESVIQTLGYKRGEPRSTTTDYRHWDPSRISEYSKALQEEAAGLRREREHVQILLEGSGSDRLQVLLQDMNTHLEELKNHRNMTWDDGACTQLDVLRRAYNVAQSHLTINQMLPDIATKIYDDLCSLHNGASRPLTGKNKNRSRPWTKAMSELRFAVSNLHSSTWDIDPDLLVDIEQKADGFFTETTERQEGPIRKGHMDALTKRDSDGPTYGSSVQRYTLTRLKELESYVEAKRGEVAEMVNTINKDWEECSGGPNFKWNEVTIPRVARQNVANSWFGMSSSTPFAQGKATVESPSHHDYFLECMIPYIPSKVDYTPDLSALKPMPQVAFNCFSELQQDINSHAQRLLSEQPRNKMVPSQNVKYNTAISSAMKEIVDRSKAKWEEMATQMNDSTFASEDLEAHSALMSRAASNYFTLSALYTEHNGPAATTKEWRKAWATSAQKDREEAKKWEKNVEEWHASRTNESIDVSSDGKEASQQLDAVTTQIDAATVSERHTIAPQQLTELEKLFIANGLEPNAQFDWFEDVQENLPLPESTATSSQFGTRTREESAPAISVPPKSTTVSNSNRWRKIRDLPSWR</sequence>
<feature type="region of interest" description="Disordered" evidence="2">
    <location>
        <begin position="256"/>
        <end position="286"/>
    </location>
</feature>
<feature type="coiled-coil region" evidence="1">
    <location>
        <begin position="106"/>
        <end position="155"/>
    </location>
</feature>
<comment type="caution">
    <text evidence="3">The sequence shown here is derived from an EMBL/GenBank/DDBJ whole genome shotgun (WGS) entry which is preliminary data.</text>
</comment>
<keyword evidence="1" id="KW-0175">Coiled coil</keyword>
<feature type="region of interest" description="Disordered" evidence="2">
    <location>
        <begin position="608"/>
        <end position="654"/>
    </location>
</feature>
<reference evidence="3 4" key="1">
    <citation type="submission" date="2017-06" db="EMBL/GenBank/DDBJ databases">
        <title>Global population genomics of the pathogenic fungus Cryptococcus neoformans var. grubii.</title>
        <authorList>
            <person name="Cuomo C."/>
            <person name="Litvintseva A."/>
            <person name="Chen Y."/>
            <person name="Young S."/>
            <person name="Zeng Q."/>
            <person name="Chapman S."/>
            <person name="Gujja S."/>
            <person name="Saif S."/>
            <person name="Birren B."/>
        </authorList>
    </citation>
    <scope>NUCLEOTIDE SEQUENCE [LARGE SCALE GENOMIC DNA]</scope>
    <source>
        <strain evidence="3 4">Tu259-1</strain>
    </source>
</reference>
<proteinExistence type="predicted"/>
<dbReference type="Proteomes" id="UP000199727">
    <property type="component" value="Unassembled WGS sequence"/>
</dbReference>
<accession>A0A854QM01</accession>
<name>A0A854QM01_CRYNE</name>
<evidence type="ECO:0000313" key="3">
    <source>
        <dbReference type="EMBL" id="OXG28854.1"/>
    </source>
</evidence>
<feature type="compositionally biased region" description="Polar residues" evidence="2">
    <location>
        <begin position="633"/>
        <end position="642"/>
    </location>
</feature>
<organism evidence="3 4">
    <name type="scientific">Cryptococcus neoformans Tu259-1</name>
    <dbReference type="NCBI Taxonomy" id="1230072"/>
    <lineage>
        <taxon>Eukaryota</taxon>
        <taxon>Fungi</taxon>
        <taxon>Dikarya</taxon>
        <taxon>Basidiomycota</taxon>
        <taxon>Agaricomycotina</taxon>
        <taxon>Tremellomycetes</taxon>
        <taxon>Tremellales</taxon>
        <taxon>Cryptococcaceae</taxon>
        <taxon>Cryptococcus</taxon>
        <taxon>Cryptococcus neoformans species complex</taxon>
    </lineage>
</organism>
<gene>
    <name evidence="3" type="ORF">C361_00506</name>
</gene>
<evidence type="ECO:0000313" key="4">
    <source>
        <dbReference type="Proteomes" id="UP000199727"/>
    </source>
</evidence>
<feature type="compositionally biased region" description="Basic and acidic residues" evidence="2">
    <location>
        <begin position="258"/>
        <end position="280"/>
    </location>
</feature>
<protein>
    <submittedName>
        <fullName evidence="3">Uncharacterized protein</fullName>
    </submittedName>
</protein>